<sequence length="905" mass="100354">MHEGTGQHMQERIQKLHDYRIFSLIVWLVVIFIAIISMPKTSTIVQYFGQPQLTSTSQPAKAQKIKNVWGRDLNGTYTVNAVFNNPKGKLTTNQQIEIARVVAKLQGKQKFYGIKKITTATNTPEAKNQLISKDQSTQIVQLAVTREQGTVRTLSKQLYSQVQTASLKAYVTSPEIINDNNNARIAGYIQIAAIILFIFAMITLGILFQSVAVPIISLITLLISYVTSLSLANNLTYRGNFPYSEYLPLAILLGTIIVGTFELFFIYRRFKINLVEGMEAPAVTSRSMRYVRYPIIAVGVVLTLIFGSFWFLPFSTIRSFSSLALTFIVLTLAILTIPPIFMGMLEENFFWPTADRLKTTERHFWGRLAKFGLWQPIVAVIVVLYLVGPFAYSYRNNLSYSVMDNLTTENQAAKGAKVLAAHFSQGKATPVSVYIKSDKRLDSANALYQIDNLTTKLKSMPGVQSVTSLTQPDGMPVSQNYVSNQLLDLNQDLKGANDKLKSLQSDLKDNRSDLDVNTLKDINDSLTKLATSASELSSDTGSVQSQVSSITSAANQTQQSNSARRTAAYNRQVSALATQLTTIASNVQTLTTEASSSQSSVSSYRSKVESIAKSLKASQTSLKEMTSRFDGIYNYLGKLQASDAAKIYFMTPEQIMTPTFQRTVINNTSQNGKTTMLTVYLKKSADSHETLAITQKLQDQIQTQLQGTSLKKATVAITGQPVVQSEIQSSFERNLPRMILIVVGLMLLGLMIISRSVLQPAFWGATFLLSSLAGLQLAHLTMRFTSGDPQFNWQVIVLAMVPLTALAALQLIPLAIDYRYNEDSLLEWLLPAMSNSGQTLRHTLFISFMAVFGLAFLRFEPLSEIVLIFIFTAIIFNLALPVMVAALGKLTVTLPARKPHFRRHG</sequence>
<dbReference type="SUPFAM" id="SSF82866">
    <property type="entry name" value="Multidrug efflux transporter AcrB transmembrane domain"/>
    <property type="match status" value="2"/>
</dbReference>
<evidence type="ECO:0000313" key="12">
    <source>
        <dbReference type="Proteomes" id="UP000028700"/>
    </source>
</evidence>
<evidence type="ECO:0000256" key="7">
    <source>
        <dbReference type="SAM" id="Coils"/>
    </source>
</evidence>
<evidence type="ECO:0000256" key="4">
    <source>
        <dbReference type="ARBA" id="ARBA00022692"/>
    </source>
</evidence>
<organism evidence="11 12">
    <name type="scientific">Secundilactobacillus oryzae JCM 18671</name>
    <dbReference type="NCBI Taxonomy" id="1291743"/>
    <lineage>
        <taxon>Bacteria</taxon>
        <taxon>Bacillati</taxon>
        <taxon>Bacillota</taxon>
        <taxon>Bacilli</taxon>
        <taxon>Lactobacillales</taxon>
        <taxon>Lactobacillaceae</taxon>
        <taxon>Secundilactobacillus</taxon>
    </lineage>
</organism>
<dbReference type="PANTHER" id="PTHR33406:SF6">
    <property type="entry name" value="MEMBRANE PROTEIN YDGH-RELATED"/>
    <property type="match status" value="1"/>
</dbReference>
<feature type="transmembrane region" description="Helical" evidence="9">
    <location>
        <begin position="247"/>
        <end position="270"/>
    </location>
</feature>
<feature type="region of interest" description="Disordered" evidence="8">
    <location>
        <begin position="547"/>
        <end position="566"/>
    </location>
</feature>
<dbReference type="eggNOG" id="COG2409">
    <property type="taxonomic scope" value="Bacteria"/>
</dbReference>
<dbReference type="Pfam" id="PF03176">
    <property type="entry name" value="MMPL"/>
    <property type="match status" value="2"/>
</dbReference>
<feature type="transmembrane region" description="Helical" evidence="9">
    <location>
        <begin position="371"/>
        <end position="392"/>
    </location>
</feature>
<reference evidence="11" key="1">
    <citation type="journal article" date="2014" name="Genome Announc.">
        <title>Draft Genome Sequence of Lactobacillus oryzae Strain SG293T.</title>
        <authorList>
            <person name="Tanizawa Y."/>
            <person name="Fujisawa T."/>
            <person name="Mochizuki T."/>
            <person name="Kaminuma E."/>
            <person name="Nakamura Y."/>
            <person name="Tohno M."/>
        </authorList>
    </citation>
    <scope>NUCLEOTIDE SEQUENCE [LARGE SCALE GENOMIC DNA]</scope>
    <source>
        <strain evidence="11">SG293</strain>
    </source>
</reference>
<comment type="subcellular location">
    <subcellularLocation>
        <location evidence="1">Cell membrane</location>
        <topology evidence="1">Multi-pass membrane protein</topology>
    </subcellularLocation>
</comment>
<evidence type="ECO:0000256" key="1">
    <source>
        <dbReference type="ARBA" id="ARBA00004651"/>
    </source>
</evidence>
<evidence type="ECO:0000259" key="10">
    <source>
        <dbReference type="Pfam" id="PF03176"/>
    </source>
</evidence>
<feature type="transmembrane region" description="Helical" evidence="9">
    <location>
        <begin position="21"/>
        <end position="38"/>
    </location>
</feature>
<dbReference type="GO" id="GO:0005886">
    <property type="term" value="C:plasma membrane"/>
    <property type="evidence" value="ECO:0007669"/>
    <property type="project" value="UniProtKB-SubCell"/>
</dbReference>
<evidence type="ECO:0000256" key="8">
    <source>
        <dbReference type="SAM" id="MobiDB-lite"/>
    </source>
</evidence>
<evidence type="ECO:0000313" key="11">
    <source>
        <dbReference type="EMBL" id="GAK47637.1"/>
    </source>
</evidence>
<comment type="caution">
    <text evidence="11">The sequence shown here is derived from an EMBL/GenBank/DDBJ whole genome shotgun (WGS) entry which is preliminary data.</text>
</comment>
<keyword evidence="3" id="KW-1003">Cell membrane</keyword>
<dbReference type="PANTHER" id="PTHR33406">
    <property type="entry name" value="MEMBRANE PROTEIN MJ1562-RELATED"/>
    <property type="match status" value="1"/>
</dbReference>
<keyword evidence="4 9" id="KW-0812">Transmembrane</keyword>
<evidence type="ECO:0000256" key="5">
    <source>
        <dbReference type="ARBA" id="ARBA00022989"/>
    </source>
</evidence>
<dbReference type="EMBL" id="BBJM01000010">
    <property type="protein sequence ID" value="GAK47637.1"/>
    <property type="molecule type" value="Genomic_DNA"/>
</dbReference>
<dbReference type="Gene3D" id="1.20.1640.10">
    <property type="entry name" value="Multidrug efflux transporter AcrB transmembrane domain"/>
    <property type="match status" value="1"/>
</dbReference>
<evidence type="ECO:0000256" key="6">
    <source>
        <dbReference type="ARBA" id="ARBA00023136"/>
    </source>
</evidence>
<evidence type="ECO:0000256" key="3">
    <source>
        <dbReference type="ARBA" id="ARBA00022475"/>
    </source>
</evidence>
<evidence type="ECO:0000256" key="9">
    <source>
        <dbReference type="SAM" id="Phobius"/>
    </source>
</evidence>
<keyword evidence="12" id="KW-1185">Reference proteome</keyword>
<feature type="transmembrane region" description="Helical" evidence="9">
    <location>
        <begin position="839"/>
        <end position="859"/>
    </location>
</feature>
<gene>
    <name evidence="11" type="ORF">LOSG293_100020</name>
</gene>
<feature type="domain" description="Membrane transport protein MMPL" evidence="10">
    <location>
        <begin position="78"/>
        <end position="377"/>
    </location>
</feature>
<comment type="similarity">
    <text evidence="2">Belongs to the resistance-nodulation-cell division (RND) (TC 2.A.6) family. MmpL subfamily.</text>
</comment>
<feature type="transmembrane region" description="Helical" evidence="9">
    <location>
        <begin position="324"/>
        <end position="350"/>
    </location>
</feature>
<feature type="domain" description="Membrane transport protein MMPL" evidence="10">
    <location>
        <begin position="635"/>
        <end position="807"/>
    </location>
</feature>
<dbReference type="Gene3D" id="1.10.287.1490">
    <property type="match status" value="1"/>
</dbReference>
<accession>A0A081BHW9</accession>
<feature type="coiled-coil region" evidence="7">
    <location>
        <begin position="486"/>
        <end position="513"/>
    </location>
</feature>
<evidence type="ECO:0000256" key="2">
    <source>
        <dbReference type="ARBA" id="ARBA00010157"/>
    </source>
</evidence>
<feature type="transmembrane region" description="Helical" evidence="9">
    <location>
        <begin position="185"/>
        <end position="208"/>
    </location>
</feature>
<dbReference type="AlphaFoldDB" id="A0A081BHW9"/>
<dbReference type="InterPro" id="IPR004869">
    <property type="entry name" value="MMPL_dom"/>
</dbReference>
<feature type="transmembrane region" description="Helical" evidence="9">
    <location>
        <begin position="793"/>
        <end position="818"/>
    </location>
</feature>
<keyword evidence="7" id="KW-0175">Coiled coil</keyword>
<keyword evidence="6 9" id="KW-0472">Membrane</keyword>
<feature type="transmembrane region" description="Helical" evidence="9">
    <location>
        <begin position="865"/>
        <end position="888"/>
    </location>
</feature>
<dbReference type="STRING" id="1291743.LOSG293_100020"/>
<name>A0A081BHW9_9LACO</name>
<feature type="transmembrane region" description="Helical" evidence="9">
    <location>
        <begin position="215"/>
        <end position="235"/>
    </location>
</feature>
<feature type="transmembrane region" description="Helical" evidence="9">
    <location>
        <begin position="735"/>
        <end position="754"/>
    </location>
</feature>
<dbReference type="Proteomes" id="UP000028700">
    <property type="component" value="Unassembled WGS sequence"/>
</dbReference>
<dbReference type="InterPro" id="IPR050545">
    <property type="entry name" value="Mycobact_MmpL"/>
</dbReference>
<feature type="transmembrane region" description="Helical" evidence="9">
    <location>
        <begin position="761"/>
        <end position="781"/>
    </location>
</feature>
<protein>
    <submittedName>
        <fullName evidence="11">Predicted drug exporter of the RND superfamily</fullName>
    </submittedName>
</protein>
<proteinExistence type="inferred from homology"/>
<feature type="transmembrane region" description="Helical" evidence="9">
    <location>
        <begin position="291"/>
        <end position="312"/>
    </location>
</feature>
<keyword evidence="5 9" id="KW-1133">Transmembrane helix</keyword>